<dbReference type="SUPFAM" id="SSF46785">
    <property type="entry name" value="Winged helix' DNA-binding domain"/>
    <property type="match status" value="1"/>
</dbReference>
<dbReference type="Proteomes" id="UP000680132">
    <property type="component" value="Unassembled WGS sequence"/>
</dbReference>
<dbReference type="InterPro" id="IPR036390">
    <property type="entry name" value="WH_DNA-bd_sf"/>
</dbReference>
<gene>
    <name evidence="5" type="ORF">J5V96_16260</name>
</gene>
<dbReference type="PANTHER" id="PTHR43537:SF49">
    <property type="entry name" value="TRANSCRIPTIONAL REGULATORY PROTEIN"/>
    <property type="match status" value="1"/>
</dbReference>
<dbReference type="PRINTS" id="PR00035">
    <property type="entry name" value="HTHGNTR"/>
</dbReference>
<keyword evidence="2" id="KW-0238">DNA-binding</keyword>
<evidence type="ECO:0000256" key="3">
    <source>
        <dbReference type="ARBA" id="ARBA00023163"/>
    </source>
</evidence>
<dbReference type="EMBL" id="JAGFOA010000008">
    <property type="protein sequence ID" value="MBO3665053.1"/>
    <property type="molecule type" value="Genomic_DNA"/>
</dbReference>
<feature type="domain" description="HTH gntR-type" evidence="4">
    <location>
        <begin position="14"/>
        <end position="81"/>
    </location>
</feature>
<dbReference type="SMART" id="SM00345">
    <property type="entry name" value="HTH_GNTR"/>
    <property type="match status" value="1"/>
</dbReference>
<dbReference type="AlphaFoldDB" id="A0A939TPA0"/>
<evidence type="ECO:0000313" key="6">
    <source>
        <dbReference type="Proteomes" id="UP000680132"/>
    </source>
</evidence>
<dbReference type="PROSITE" id="PS50949">
    <property type="entry name" value="HTH_GNTR"/>
    <property type="match status" value="1"/>
</dbReference>
<dbReference type="CDD" id="cd07377">
    <property type="entry name" value="WHTH_GntR"/>
    <property type="match status" value="1"/>
</dbReference>
<name>A0A939TPA0_9MICO</name>
<protein>
    <submittedName>
        <fullName evidence="5">GntR family transcriptional regulator</fullName>
    </submittedName>
</protein>
<comment type="caution">
    <text evidence="5">The sequence shown here is derived from an EMBL/GenBank/DDBJ whole genome shotgun (WGS) entry which is preliminary data.</text>
</comment>
<accession>A0A939TPA0</accession>
<proteinExistence type="predicted"/>
<evidence type="ECO:0000256" key="1">
    <source>
        <dbReference type="ARBA" id="ARBA00023015"/>
    </source>
</evidence>
<dbReference type="Gene3D" id="1.10.10.10">
    <property type="entry name" value="Winged helix-like DNA-binding domain superfamily/Winged helix DNA-binding domain"/>
    <property type="match status" value="1"/>
</dbReference>
<dbReference type="GO" id="GO:0003677">
    <property type="term" value="F:DNA binding"/>
    <property type="evidence" value="ECO:0007669"/>
    <property type="project" value="UniProtKB-KW"/>
</dbReference>
<sequence>MSIAFTTPLSNRGPRLSDLAFERIAEAIVAGALEPGAVLRDADLAAQLGVSRMPVREALQRLERTGLVETAASRYTRVTVFTEKRIADGIEFGGMLYGGAMQMALRRMDLATHQRLIELLDELCEASEPEAVIDSCQAALAFALENSGNEVMERRRDVQYLLARLRNVAAIAEFVDPIRAHRDMLRAAVVVRDADTAELTVRRMYRIC</sequence>
<evidence type="ECO:0000313" key="5">
    <source>
        <dbReference type="EMBL" id="MBO3665053.1"/>
    </source>
</evidence>
<organism evidence="5 6">
    <name type="scientific">Microbacterium stercoris</name>
    <dbReference type="NCBI Taxonomy" id="2820289"/>
    <lineage>
        <taxon>Bacteria</taxon>
        <taxon>Bacillati</taxon>
        <taxon>Actinomycetota</taxon>
        <taxon>Actinomycetes</taxon>
        <taxon>Micrococcales</taxon>
        <taxon>Microbacteriaceae</taxon>
        <taxon>Microbacterium</taxon>
    </lineage>
</organism>
<dbReference type="PANTHER" id="PTHR43537">
    <property type="entry name" value="TRANSCRIPTIONAL REGULATOR, GNTR FAMILY"/>
    <property type="match status" value="1"/>
</dbReference>
<keyword evidence="3" id="KW-0804">Transcription</keyword>
<dbReference type="GO" id="GO:0003700">
    <property type="term" value="F:DNA-binding transcription factor activity"/>
    <property type="evidence" value="ECO:0007669"/>
    <property type="project" value="InterPro"/>
</dbReference>
<reference evidence="5" key="1">
    <citation type="submission" date="2021-03" db="EMBL/GenBank/DDBJ databases">
        <title>Microbacterium sp. nov., a novel actinobacterium isolated from cow dung.</title>
        <authorList>
            <person name="Zhang L."/>
        </authorList>
    </citation>
    <scope>NUCLEOTIDE SEQUENCE</scope>
    <source>
        <strain evidence="5">NEAU-LLB</strain>
    </source>
</reference>
<keyword evidence="6" id="KW-1185">Reference proteome</keyword>
<evidence type="ECO:0000256" key="2">
    <source>
        <dbReference type="ARBA" id="ARBA00023125"/>
    </source>
</evidence>
<dbReference type="Pfam" id="PF00392">
    <property type="entry name" value="GntR"/>
    <property type="match status" value="1"/>
</dbReference>
<dbReference type="InterPro" id="IPR000524">
    <property type="entry name" value="Tscrpt_reg_HTH_GntR"/>
</dbReference>
<dbReference type="InterPro" id="IPR036388">
    <property type="entry name" value="WH-like_DNA-bd_sf"/>
</dbReference>
<evidence type="ECO:0000259" key="4">
    <source>
        <dbReference type="PROSITE" id="PS50949"/>
    </source>
</evidence>
<keyword evidence="1" id="KW-0805">Transcription regulation</keyword>